<evidence type="ECO:0000313" key="2">
    <source>
        <dbReference type="EMBL" id="EKD02312.1"/>
    </source>
</evidence>
<dbReference type="Proteomes" id="UP000006757">
    <property type="component" value="Unassembled WGS sequence"/>
</dbReference>
<evidence type="ECO:0000313" key="3">
    <source>
        <dbReference type="Proteomes" id="UP000006757"/>
    </source>
</evidence>
<feature type="chain" id="PRO_5003854323" evidence="1">
    <location>
        <begin position="22"/>
        <end position="361"/>
    </location>
</feature>
<feature type="signal peptide" evidence="1">
    <location>
        <begin position="1"/>
        <end position="21"/>
    </location>
</feature>
<dbReference type="EMBL" id="AMBO01000292">
    <property type="protein sequence ID" value="EKD02312.1"/>
    <property type="molecule type" value="Genomic_DNA"/>
</dbReference>
<gene>
    <name evidence="2" type="ORF">A1Q2_03368</name>
</gene>
<dbReference type="HOGENOM" id="CLU_772055_0_0_1"/>
<protein>
    <submittedName>
        <fullName evidence="2">Uncharacterized protein</fullName>
    </submittedName>
</protein>
<keyword evidence="1" id="KW-0732">Signal</keyword>
<comment type="caution">
    <text evidence="2">The sequence shown here is derived from an EMBL/GenBank/DDBJ whole genome shotgun (WGS) entry which is preliminary data.</text>
</comment>
<name>K1VS19_TRIAC</name>
<evidence type="ECO:0000256" key="1">
    <source>
        <dbReference type="SAM" id="SignalP"/>
    </source>
</evidence>
<dbReference type="InParanoid" id="K1VS19"/>
<accession>K1VS19</accession>
<dbReference type="InterPro" id="IPR036047">
    <property type="entry name" value="F-box-like_dom_sf"/>
</dbReference>
<dbReference type="SUPFAM" id="SSF81383">
    <property type="entry name" value="F-box domain"/>
    <property type="match status" value="1"/>
</dbReference>
<keyword evidence="3" id="KW-1185">Reference proteome</keyword>
<dbReference type="AlphaFoldDB" id="K1VS19"/>
<sequence>MQEHQVFPIIHIFTLVPLVHAPALPVEIVAMVLELVPRETLLSALRVNSTWYSAALPLLYAHLWFDPKGPKPGQIRTEHLHCVRTLDIYNHGIEDCAGLVFAKSPQVIRIHFRFTLDMMLSHSGHGGRKCPLLELEPETVVFLDYDGLRTPSRGRDKAGDILLFPNARERVLVWDISQGFYDCLGARPIIFPDRPDDVSLADMVERLERKETSLKDDPPTPRRTEVVIFANKTSDGIGEDDLFPWMAYWTRARVRTRRAVVNLRAFRPNDADFACDIGLELWEFVRDMGIECLPFEGEFSLRLKYQDLLATHHARWYSTREYYREARRFLTAREIRALLPREYLWQPACSHGGESYIASYF</sequence>
<organism evidence="2 3">
    <name type="scientific">Trichosporon asahii var. asahii (strain CBS 8904)</name>
    <name type="common">Yeast</name>
    <dbReference type="NCBI Taxonomy" id="1220162"/>
    <lineage>
        <taxon>Eukaryota</taxon>
        <taxon>Fungi</taxon>
        <taxon>Dikarya</taxon>
        <taxon>Basidiomycota</taxon>
        <taxon>Agaricomycotina</taxon>
        <taxon>Tremellomycetes</taxon>
        <taxon>Trichosporonales</taxon>
        <taxon>Trichosporonaceae</taxon>
        <taxon>Trichosporon</taxon>
    </lineage>
</organism>
<proteinExistence type="predicted"/>
<reference evidence="2 3" key="1">
    <citation type="journal article" date="2012" name="Eukaryot. Cell">
        <title>Genome sequence of the Trichosporon asahii environmental strain CBS 8904.</title>
        <authorList>
            <person name="Yang R.Y."/>
            <person name="Li H.T."/>
            <person name="Zhu H."/>
            <person name="Zhou G.P."/>
            <person name="Wang M."/>
            <person name="Wang L."/>
        </authorList>
    </citation>
    <scope>NUCLEOTIDE SEQUENCE [LARGE SCALE GENOMIC DNA]</scope>
    <source>
        <strain evidence="2 3">CBS 8904</strain>
    </source>
</reference>